<evidence type="ECO:0000256" key="3">
    <source>
        <dbReference type="ARBA" id="ARBA00022628"/>
    </source>
</evidence>
<dbReference type="InterPro" id="IPR036724">
    <property type="entry name" value="Cobalamin-bd_sf"/>
</dbReference>
<evidence type="ECO:0000256" key="5">
    <source>
        <dbReference type="ARBA" id="ARBA00023285"/>
    </source>
</evidence>
<dbReference type="GO" id="GO:0046872">
    <property type="term" value="F:metal ion binding"/>
    <property type="evidence" value="ECO:0007669"/>
    <property type="project" value="InterPro"/>
</dbReference>
<keyword evidence="5" id="KW-0170">Cobalt</keyword>
<dbReference type="KEGG" id="cbot:ATE48_02440"/>
<feature type="domain" description="Methylmalonyl-CoA mutase alpha/beta chain catalytic" evidence="6">
    <location>
        <begin position="36"/>
        <end position="432"/>
    </location>
</feature>
<keyword evidence="3" id="KW-0846">Cobalamin</keyword>
<evidence type="ECO:0000256" key="1">
    <source>
        <dbReference type="ARBA" id="ARBA00001922"/>
    </source>
</evidence>
<dbReference type="InterPro" id="IPR016176">
    <property type="entry name" value="Cbl-dep_enz_cat"/>
</dbReference>
<organism evidence="7 8">
    <name type="scientific">Candidatus Viadribacter manganicus</name>
    <dbReference type="NCBI Taxonomy" id="1759059"/>
    <lineage>
        <taxon>Bacteria</taxon>
        <taxon>Pseudomonadati</taxon>
        <taxon>Pseudomonadota</taxon>
        <taxon>Alphaproteobacteria</taxon>
        <taxon>Hyphomonadales</taxon>
        <taxon>Hyphomonadaceae</taxon>
        <taxon>Candidatus Viadribacter</taxon>
    </lineage>
</organism>
<evidence type="ECO:0000259" key="6">
    <source>
        <dbReference type="Pfam" id="PF01642"/>
    </source>
</evidence>
<dbReference type="SUPFAM" id="SSF51703">
    <property type="entry name" value="Cobalamin (vitamin B12)-dependent enzymes"/>
    <property type="match status" value="1"/>
</dbReference>
<dbReference type="GO" id="GO:0004494">
    <property type="term" value="F:methylmalonyl-CoA mutase activity"/>
    <property type="evidence" value="ECO:0007669"/>
    <property type="project" value="UniProtKB-EC"/>
</dbReference>
<keyword evidence="4" id="KW-0413">Isomerase</keyword>
<keyword evidence="8" id="KW-1185">Reference proteome</keyword>
<evidence type="ECO:0000256" key="2">
    <source>
        <dbReference type="ARBA" id="ARBA00008465"/>
    </source>
</evidence>
<dbReference type="RefSeq" id="WP_066767471.1">
    <property type="nucleotide sequence ID" value="NZ_CP013244.1"/>
</dbReference>
<accession>A0A1B1AE85</accession>
<evidence type="ECO:0000313" key="7">
    <source>
        <dbReference type="EMBL" id="ANP44862.1"/>
    </source>
</evidence>
<dbReference type="Pfam" id="PF01642">
    <property type="entry name" value="MM_CoA_mutase"/>
    <property type="match status" value="1"/>
</dbReference>
<dbReference type="Proteomes" id="UP000092498">
    <property type="component" value="Chromosome"/>
</dbReference>
<dbReference type="AlphaFoldDB" id="A0A1B1AE85"/>
<dbReference type="InterPro" id="IPR006099">
    <property type="entry name" value="MeMalonylCoA_mutase_a/b_cat"/>
</dbReference>
<comment type="similarity">
    <text evidence="2">Belongs to the methylmalonyl-CoA mutase family.</text>
</comment>
<gene>
    <name evidence="7" type="ORF">ATE48_02440</name>
</gene>
<dbReference type="PANTHER" id="PTHR48101:SF4">
    <property type="entry name" value="METHYLMALONYL-COA MUTASE, MITOCHONDRIAL"/>
    <property type="match status" value="1"/>
</dbReference>
<dbReference type="GO" id="GO:0005737">
    <property type="term" value="C:cytoplasm"/>
    <property type="evidence" value="ECO:0007669"/>
    <property type="project" value="TreeGrafter"/>
</dbReference>
<dbReference type="STRING" id="1759059.ATE48_02440"/>
<dbReference type="EMBL" id="CP013244">
    <property type="protein sequence ID" value="ANP44862.1"/>
    <property type="molecule type" value="Genomic_DNA"/>
</dbReference>
<comment type="cofactor">
    <cofactor evidence="1">
        <name>adenosylcob(III)alamin</name>
        <dbReference type="ChEBI" id="CHEBI:18408"/>
    </cofactor>
</comment>
<dbReference type="InParanoid" id="A0A1B1AE85"/>
<dbReference type="Gene3D" id="3.20.20.240">
    <property type="entry name" value="Methylmalonyl-CoA mutase"/>
    <property type="match status" value="1"/>
</dbReference>
<dbReference type="GO" id="GO:0019678">
    <property type="term" value="P:propionate metabolic process, methylmalonyl pathway"/>
    <property type="evidence" value="ECO:0007669"/>
    <property type="project" value="TreeGrafter"/>
</dbReference>
<dbReference type="PANTHER" id="PTHR48101">
    <property type="entry name" value="METHYLMALONYL-COA MUTASE, MITOCHONDRIAL-RELATED"/>
    <property type="match status" value="1"/>
</dbReference>
<sequence length="600" mass="63345">MSEQTLALGENADEADWRALVEQGLKGASWDRLVGKTADGIPLEPLYREADIATASDISGAPGAAPFVRGARSGGWLVRQSFSHPDIERTNHEILADLEGGVGAIELVIDPAGKRGVAIKNAADLDAALTSVILEAAPVSLDGGGERAAMLLRDKLKGVAARGTAFNLDPMGAQLQTGADQSEAALAAYLFTAQTARDLPVARCLRVDARIVHEAGASEAQEIAYALHSAIAYLLGLATRALSIGDCARAIGFAVAVGPDALVEAAKLRALRLCWARVLEASGAAPADRAAYIHAFTSRRMMTRYDAWTNILRVSTAAFAAAIGGADEITTYPLTDALGRPSAFARRVARNTQHVLAEECRLGHVADPAGGAWFVEKLTRDLAERAWALMQQMQTHAEPLELLQNWVSETRERRRTAIATRRETITGVTDFPLLDAKLPDFEAMAPSNAAGGFAPIRLAEPFEALRDKTDASARVFFANIGSQAEFSPRAQWTRGLFAAGGVASVGAEDAYDGSDALIGAFHASGARVAVLAGTDAHYAECAAETARSLKATGADWVLLAGKPGEHEADLRAAGVDQFVFAGQNALKELETLHTALGVKP</sequence>
<evidence type="ECO:0000313" key="8">
    <source>
        <dbReference type="Proteomes" id="UP000092498"/>
    </source>
</evidence>
<protein>
    <recommendedName>
        <fullName evidence="6">Methylmalonyl-CoA mutase alpha/beta chain catalytic domain-containing protein</fullName>
    </recommendedName>
</protein>
<dbReference type="GO" id="GO:0031419">
    <property type="term" value="F:cobalamin binding"/>
    <property type="evidence" value="ECO:0007669"/>
    <property type="project" value="UniProtKB-KW"/>
</dbReference>
<reference evidence="7 8" key="1">
    <citation type="submission" date="2015-11" db="EMBL/GenBank/DDBJ databases">
        <title>Whole-Genome Sequence of Candidatus Oderbacter manganicum from the National Park Lower Oder Valley, Germany.</title>
        <authorList>
            <person name="Braun B."/>
            <person name="Liere K."/>
            <person name="Szewzyk U."/>
        </authorList>
    </citation>
    <scope>NUCLEOTIDE SEQUENCE [LARGE SCALE GENOMIC DNA]</scope>
    <source>
        <strain evidence="7 8">OTSz_A_272</strain>
    </source>
</reference>
<evidence type="ECO:0000256" key="4">
    <source>
        <dbReference type="ARBA" id="ARBA00023235"/>
    </source>
</evidence>
<proteinExistence type="inferred from homology"/>
<name>A0A1B1AE85_9PROT</name>
<dbReference type="Gene3D" id="3.40.50.280">
    <property type="entry name" value="Cobalamin-binding domain"/>
    <property type="match status" value="1"/>
</dbReference>
<dbReference type="SUPFAM" id="SSF52242">
    <property type="entry name" value="Cobalamin (vitamin B12)-binding domain"/>
    <property type="match status" value="1"/>
</dbReference>